<comment type="caution">
    <text evidence="4">The sequence shown here is derived from an EMBL/GenBank/DDBJ whole genome shotgun (WGS) entry which is preliminary data.</text>
</comment>
<dbReference type="GO" id="GO:0019867">
    <property type="term" value="C:outer membrane"/>
    <property type="evidence" value="ECO:0007669"/>
    <property type="project" value="InterPro"/>
</dbReference>
<dbReference type="SUPFAM" id="SSF101967">
    <property type="entry name" value="Adhesin YadA, collagen-binding domain"/>
    <property type="match status" value="1"/>
</dbReference>
<dbReference type="EMBL" id="PHGZ01000009">
    <property type="protein sequence ID" value="PJG83283.1"/>
    <property type="molecule type" value="Genomic_DNA"/>
</dbReference>
<dbReference type="InterPro" id="IPR011049">
    <property type="entry name" value="Serralysin-like_metalloprot_C"/>
</dbReference>
<dbReference type="Gene3D" id="1.20.5.170">
    <property type="match status" value="1"/>
</dbReference>
<dbReference type="Gene3D" id="2.150.10.10">
    <property type="entry name" value="Serralysin-like metalloprotease, C-terminal"/>
    <property type="match status" value="1"/>
</dbReference>
<dbReference type="Proteomes" id="UP000230282">
    <property type="component" value="Unassembled WGS sequence"/>
</dbReference>
<keyword evidence="5" id="KW-1185">Reference proteome</keyword>
<feature type="region of interest" description="Disordered" evidence="1">
    <location>
        <begin position="412"/>
        <end position="470"/>
    </location>
</feature>
<protein>
    <recommendedName>
        <fullName evidence="6">ESPR domain-containing protein</fullName>
    </recommendedName>
</protein>
<evidence type="ECO:0000313" key="4">
    <source>
        <dbReference type="EMBL" id="PJG83283.1"/>
    </source>
</evidence>
<evidence type="ECO:0000259" key="3">
    <source>
        <dbReference type="Pfam" id="PF13018"/>
    </source>
</evidence>
<evidence type="ECO:0000313" key="5">
    <source>
        <dbReference type="Proteomes" id="UP000230282"/>
    </source>
</evidence>
<dbReference type="RefSeq" id="WP_100296406.1">
    <property type="nucleotide sequence ID" value="NZ_PHGZ01000009.1"/>
</dbReference>
<name>A0A2M8RWN0_9PAST</name>
<feature type="domain" description="Trimeric autotransporter adhesin YadA-like stalk" evidence="2">
    <location>
        <begin position="205"/>
        <end position="244"/>
    </location>
</feature>
<gene>
    <name evidence="4" type="ORF">CVP04_04905</name>
</gene>
<reference evidence="4 5" key="1">
    <citation type="submission" date="2017-11" db="EMBL/GenBank/DDBJ databases">
        <title>Reclassification of Bisgaard taxon 5 as Caviibacterium pharyngocola gen. nov., sp. nov.</title>
        <authorList>
            <person name="Christensen H."/>
        </authorList>
    </citation>
    <scope>NUCLEOTIDE SEQUENCE [LARGE SCALE GENOMIC DNA]</scope>
    <source>
        <strain evidence="4 5">7_3</strain>
    </source>
</reference>
<dbReference type="InterPro" id="IPR008635">
    <property type="entry name" value="Coiled_stalk_dom"/>
</dbReference>
<dbReference type="Pfam" id="PF13018">
    <property type="entry name" value="ESPR"/>
    <property type="match status" value="1"/>
</dbReference>
<sequence length="470" mass="45926">MNNIFKVIWNAATKQLVVVSELARGKVKSSSNNQTAVTKTVLKAGYGVLFGALLTAGALSFSASAQVTNYGNNNSINGDCNNMGNLVVFGHNNTPNPQSCVGGIFGSNSTIDWDALGSYVIGNNSTASAKDMVLIGNNIKPSNGNGLVGAVILGTNSTGYSVQDTNSLGSVTINGHVYENFAGGISSMGSFVSVGGTGTNEQRLIVNVAPGKLSATSTEAINGSQLYAVASKLQADITSGGTTSTYKFNIANSQSAGTATTGKQWSSDTASNEITFGATSDLKVTADASGNIIYGLSDTTSAAITDAKNAAKTVTDSLTEINNAVSQAASHANAAASSASAASTSATNAANAATRAATSATKASSSASAAESSATLAGNSATAAATSASDAAVSATTAASSATDAANSATSAASSATDAANSASDAAASAAKAKTSETNAKASETAAAGSASDAATSAANAKTSETNAKT</sequence>
<dbReference type="Pfam" id="PF05662">
    <property type="entry name" value="YadA_stalk"/>
    <property type="match status" value="1"/>
</dbReference>
<dbReference type="OrthoDB" id="5691065at2"/>
<organism evidence="4 5">
    <name type="scientific">Caviibacterium pharyngocola</name>
    <dbReference type="NCBI Taxonomy" id="28159"/>
    <lineage>
        <taxon>Bacteria</taxon>
        <taxon>Pseudomonadati</taxon>
        <taxon>Pseudomonadota</taxon>
        <taxon>Gammaproteobacteria</taxon>
        <taxon>Pasteurellales</taxon>
        <taxon>Pasteurellaceae</taxon>
        <taxon>Caviibacterium</taxon>
    </lineage>
</organism>
<evidence type="ECO:0000256" key="1">
    <source>
        <dbReference type="SAM" id="MobiDB-lite"/>
    </source>
</evidence>
<accession>A0A2M8RWN0</accession>
<dbReference type="InterPro" id="IPR024973">
    <property type="entry name" value="ESPR"/>
</dbReference>
<dbReference type="AlphaFoldDB" id="A0A2M8RWN0"/>
<feature type="domain" description="ESPR" evidence="3">
    <location>
        <begin position="1"/>
        <end position="43"/>
    </location>
</feature>
<evidence type="ECO:0000259" key="2">
    <source>
        <dbReference type="Pfam" id="PF05662"/>
    </source>
</evidence>
<proteinExistence type="predicted"/>
<evidence type="ECO:0008006" key="6">
    <source>
        <dbReference type="Google" id="ProtNLM"/>
    </source>
</evidence>